<dbReference type="CDD" id="cd09739">
    <property type="entry name" value="Cas6_I-F"/>
    <property type="match status" value="1"/>
</dbReference>
<dbReference type="Gene3D" id="3.30.70.2540">
    <property type="entry name" value="CRISPR-associated endoribonuclease Cas6/Csy4"/>
    <property type="match status" value="1"/>
</dbReference>
<name>A0A0C6F3X3_PSEAI</name>
<dbReference type="GO" id="GO:0043571">
    <property type="term" value="P:maintenance of CRISPR repeat elements"/>
    <property type="evidence" value="ECO:0007669"/>
    <property type="project" value="InterPro"/>
</dbReference>
<accession>A0A0C6F3X3</accession>
<organism evidence="1 2">
    <name type="scientific">Pseudomonas aeruginosa</name>
    <dbReference type="NCBI Taxonomy" id="287"/>
    <lineage>
        <taxon>Bacteria</taxon>
        <taxon>Pseudomonadati</taxon>
        <taxon>Pseudomonadota</taxon>
        <taxon>Gammaproteobacteria</taxon>
        <taxon>Pseudomonadales</taxon>
        <taxon>Pseudomonadaceae</taxon>
        <taxon>Pseudomonas</taxon>
    </lineage>
</organism>
<protein>
    <submittedName>
        <fullName evidence="1">Type I-F CRISPR-associated endoribonuclease Cas6/Csy4</fullName>
    </submittedName>
</protein>
<comment type="caution">
    <text evidence="1">The sequence shown here is derived from an EMBL/GenBank/DDBJ whole genome shotgun (WGS) entry which is preliminary data.</text>
</comment>
<dbReference type="EMBL" id="QORE01000523">
    <property type="protein sequence ID" value="RCI73799.1"/>
    <property type="molecule type" value="Genomic_DNA"/>
</dbReference>
<gene>
    <name evidence="1" type="primary">cas6f</name>
    <name evidence="1" type="ORF">DT376_16430</name>
</gene>
<sequence length="187" mass="21333">MDHYLDIRLRPDPEFPPAQLMSVLFGKLHQALVAQGGDRIGVSFPDLDESRSRLGERLRIHASADDLRALLARPWLEGLRDHLQFGEPAVVPHPTPYRQVSRVQAKSNPERLRRRLMRRHDLSEEEARKRIPDTVARTLDLPFVTLRSQSTGQHFRLFIRHGPLQATAEEGGFTCYGLSKGGSVPWF</sequence>
<evidence type="ECO:0000313" key="1">
    <source>
        <dbReference type="EMBL" id="RCI73799.1"/>
    </source>
</evidence>
<dbReference type="EMDB" id="EMD-32440"/>
<dbReference type="GO" id="GO:0004519">
    <property type="term" value="F:endonuclease activity"/>
    <property type="evidence" value="ECO:0007669"/>
    <property type="project" value="InterPro"/>
</dbReference>
<dbReference type="Proteomes" id="UP000253594">
    <property type="component" value="Unassembled WGS sequence"/>
</dbReference>
<evidence type="ECO:0000313" key="2">
    <source>
        <dbReference type="Proteomes" id="UP000253594"/>
    </source>
</evidence>
<accession>A0A1S1C255</accession>
<reference evidence="1 2" key="1">
    <citation type="submission" date="2018-07" db="EMBL/GenBank/DDBJ databases">
        <title>Mechanisms of high-level aminoglycoside resistance among Gram-negative pathogens in Brazil.</title>
        <authorList>
            <person name="Ballaben A.S."/>
            <person name="Darini A.L.C."/>
            <person name="Doi Y."/>
        </authorList>
    </citation>
    <scope>NUCLEOTIDE SEQUENCE [LARGE SCALE GENOMIC DNA]</scope>
    <source>
        <strain evidence="1 2">B2-305</strain>
    </source>
</reference>
<dbReference type="RefSeq" id="WP_003162920.1">
    <property type="nucleotide sequence ID" value="NZ_AP014651.1"/>
</dbReference>
<dbReference type="InterPro" id="IPR042564">
    <property type="entry name" value="CRISPR-Cas6/Csy4_sf"/>
</dbReference>
<proteinExistence type="predicted"/>
<dbReference type="Pfam" id="PF09618">
    <property type="entry name" value="Cas_Csy4"/>
    <property type="match status" value="1"/>
</dbReference>
<dbReference type="AlphaFoldDB" id="A0A0C6F3X3"/>
<dbReference type="InterPro" id="IPR013396">
    <property type="entry name" value="CRISPR-assoc_prot_Csy4"/>
</dbReference>
<dbReference type="NCBIfam" id="TIGR02563">
    <property type="entry name" value="cas_Csy4"/>
    <property type="match status" value="1"/>
</dbReference>